<protein>
    <submittedName>
        <fullName evidence="1">Uncharacterized protein</fullName>
    </submittedName>
</protein>
<accession>A0A0E9RAQ9</accession>
<dbReference type="AlphaFoldDB" id="A0A0E9RAQ9"/>
<reference evidence="1" key="1">
    <citation type="submission" date="2014-11" db="EMBL/GenBank/DDBJ databases">
        <authorList>
            <person name="Amaro Gonzalez C."/>
        </authorList>
    </citation>
    <scope>NUCLEOTIDE SEQUENCE</scope>
</reference>
<dbReference type="EMBL" id="GBXM01082383">
    <property type="protein sequence ID" value="JAH26194.1"/>
    <property type="molecule type" value="Transcribed_RNA"/>
</dbReference>
<organism evidence="1">
    <name type="scientific">Anguilla anguilla</name>
    <name type="common">European freshwater eel</name>
    <name type="synonym">Muraena anguilla</name>
    <dbReference type="NCBI Taxonomy" id="7936"/>
    <lineage>
        <taxon>Eukaryota</taxon>
        <taxon>Metazoa</taxon>
        <taxon>Chordata</taxon>
        <taxon>Craniata</taxon>
        <taxon>Vertebrata</taxon>
        <taxon>Euteleostomi</taxon>
        <taxon>Actinopterygii</taxon>
        <taxon>Neopterygii</taxon>
        <taxon>Teleostei</taxon>
        <taxon>Anguilliformes</taxon>
        <taxon>Anguillidae</taxon>
        <taxon>Anguilla</taxon>
    </lineage>
</organism>
<proteinExistence type="predicted"/>
<sequence>MSLDVVLFSVCGGVCVTTETVVWDQIQRSV</sequence>
<reference evidence="1" key="2">
    <citation type="journal article" date="2015" name="Fish Shellfish Immunol.">
        <title>Early steps in the European eel (Anguilla anguilla)-Vibrio vulnificus interaction in the gills: Role of the RtxA13 toxin.</title>
        <authorList>
            <person name="Callol A."/>
            <person name="Pajuelo D."/>
            <person name="Ebbesson L."/>
            <person name="Teles M."/>
            <person name="MacKenzie S."/>
            <person name="Amaro C."/>
        </authorList>
    </citation>
    <scope>NUCLEOTIDE SEQUENCE</scope>
</reference>
<name>A0A0E9RAQ9_ANGAN</name>
<evidence type="ECO:0000313" key="1">
    <source>
        <dbReference type="EMBL" id="JAH26194.1"/>
    </source>
</evidence>